<dbReference type="GO" id="GO:0008716">
    <property type="term" value="F:D-alanine-D-alanine ligase activity"/>
    <property type="evidence" value="ECO:0007669"/>
    <property type="project" value="InterPro"/>
</dbReference>
<dbReference type="Pfam" id="PF01820">
    <property type="entry name" value="Dala_Dala_lig_N"/>
    <property type="match status" value="1"/>
</dbReference>
<dbReference type="GO" id="GO:0071555">
    <property type="term" value="P:cell wall organization"/>
    <property type="evidence" value="ECO:0007669"/>
    <property type="project" value="UniProtKB-KW"/>
</dbReference>
<dbReference type="PATRIC" id="fig|1938.3.peg.7089"/>
<comment type="caution">
    <text evidence="12">The sequence shown here is derived from an EMBL/GenBank/DDBJ whole genome shotgun (WGS) entry which is preliminary data.</text>
</comment>
<evidence type="ECO:0000256" key="9">
    <source>
        <dbReference type="ARBA" id="ARBA00023316"/>
    </source>
</evidence>
<sequence length="339" mass="37095">MGTTELQKPQTDLLRDKKIAVVYGAVSEEDGLYIRNVPREKWSLVAIMDALSSLGLHAEHVDPTQDDFIERIRRFDVAFLNVHGPYGEDGRIQGLLDYLSIPYTSSGVLASSIGMDKIASKAIFAYLGLSVPRGVPLLRSRNAEIPASFPFPAMLKAVDGGSSVGMALINDPADLPKEIDVLRRRGFKRLFLEEYIQGRAVTVSVMESAEGADPVVLAPLEFITESEYYDESTKLGGPGAPSAEYVVPDDLAPHVFKDLSESTRAIYEFLACRGAIRVDYMIDQSGTIYPLEINTIPGLQQQSNLPVSCGLEGIAYPRLIESLLVSAVESFEPAPWAVR</sequence>
<comment type="subcellular location">
    <subcellularLocation>
        <location evidence="1">Cytoplasm</location>
    </subcellularLocation>
</comment>
<evidence type="ECO:0000256" key="3">
    <source>
        <dbReference type="ARBA" id="ARBA00022490"/>
    </source>
</evidence>
<dbReference type="PANTHER" id="PTHR23132">
    <property type="entry name" value="D-ALANINE--D-ALANINE LIGASE"/>
    <property type="match status" value="1"/>
</dbReference>
<evidence type="ECO:0000256" key="6">
    <source>
        <dbReference type="ARBA" id="ARBA00022840"/>
    </source>
</evidence>
<comment type="similarity">
    <text evidence="2">Belongs to the D-alanine--D-alanine ligase family.</text>
</comment>
<keyword evidence="5 10" id="KW-0547">Nucleotide-binding</keyword>
<dbReference type="InterPro" id="IPR013815">
    <property type="entry name" value="ATP_grasp_subdomain_1"/>
</dbReference>
<proteinExistence type="inferred from homology"/>
<name>A0A0J7Z1U0_STRVR</name>
<gene>
    <name evidence="12" type="ORF">ACM01_34005</name>
</gene>
<dbReference type="GO" id="GO:0005524">
    <property type="term" value="F:ATP binding"/>
    <property type="evidence" value="ECO:0007669"/>
    <property type="project" value="UniProtKB-UniRule"/>
</dbReference>
<keyword evidence="3" id="KW-0963">Cytoplasm</keyword>
<dbReference type="InterPro" id="IPR016185">
    <property type="entry name" value="PreATP-grasp_dom_sf"/>
</dbReference>
<evidence type="ECO:0000256" key="5">
    <source>
        <dbReference type="ARBA" id="ARBA00022741"/>
    </source>
</evidence>
<keyword evidence="9" id="KW-0961">Cell wall biogenesis/degradation</keyword>
<dbReference type="RefSeq" id="WP_048585273.1">
    <property type="nucleotide sequence ID" value="NZ_LFNT01000056.1"/>
</dbReference>
<keyword evidence="6 10" id="KW-0067">ATP-binding</keyword>
<organism evidence="12 13">
    <name type="scientific">Streptomyces viridochromogenes</name>
    <dbReference type="NCBI Taxonomy" id="1938"/>
    <lineage>
        <taxon>Bacteria</taxon>
        <taxon>Bacillati</taxon>
        <taxon>Actinomycetota</taxon>
        <taxon>Actinomycetes</taxon>
        <taxon>Kitasatosporales</taxon>
        <taxon>Streptomycetaceae</taxon>
        <taxon>Streptomyces</taxon>
    </lineage>
</organism>
<keyword evidence="8" id="KW-0573">Peptidoglycan synthesis</keyword>
<dbReference type="OrthoDB" id="9813261at2"/>
<dbReference type="PROSITE" id="PS00843">
    <property type="entry name" value="DALA_DALA_LIGASE_1"/>
    <property type="match status" value="1"/>
</dbReference>
<evidence type="ECO:0000313" key="13">
    <source>
        <dbReference type="Proteomes" id="UP000037432"/>
    </source>
</evidence>
<evidence type="ECO:0000256" key="2">
    <source>
        <dbReference type="ARBA" id="ARBA00010871"/>
    </source>
</evidence>
<dbReference type="PROSITE" id="PS50975">
    <property type="entry name" value="ATP_GRASP"/>
    <property type="match status" value="1"/>
</dbReference>
<dbReference type="GO" id="GO:0005737">
    <property type="term" value="C:cytoplasm"/>
    <property type="evidence" value="ECO:0007669"/>
    <property type="project" value="UniProtKB-SubCell"/>
</dbReference>
<accession>A0A0J7Z1U0</accession>
<evidence type="ECO:0000313" key="12">
    <source>
        <dbReference type="EMBL" id="KMS69714.1"/>
    </source>
</evidence>
<evidence type="ECO:0000256" key="4">
    <source>
        <dbReference type="ARBA" id="ARBA00022598"/>
    </source>
</evidence>
<protein>
    <recommendedName>
        <fullName evidence="11">ATP-grasp domain-containing protein</fullName>
    </recommendedName>
</protein>
<dbReference type="PANTHER" id="PTHR23132:SF23">
    <property type="entry name" value="D-ALANINE--D-ALANINE LIGASE B"/>
    <property type="match status" value="1"/>
</dbReference>
<evidence type="ECO:0000256" key="1">
    <source>
        <dbReference type="ARBA" id="ARBA00004496"/>
    </source>
</evidence>
<dbReference type="InterPro" id="IPR000291">
    <property type="entry name" value="D-Ala_lig_Van_CS"/>
</dbReference>
<evidence type="ECO:0000256" key="7">
    <source>
        <dbReference type="ARBA" id="ARBA00022960"/>
    </source>
</evidence>
<evidence type="ECO:0000256" key="8">
    <source>
        <dbReference type="ARBA" id="ARBA00022984"/>
    </source>
</evidence>
<dbReference type="InterPro" id="IPR011095">
    <property type="entry name" value="Dala_Dala_lig_C"/>
</dbReference>
<dbReference type="Gene3D" id="3.30.470.20">
    <property type="entry name" value="ATP-grasp fold, B domain"/>
    <property type="match status" value="1"/>
</dbReference>
<evidence type="ECO:0000256" key="10">
    <source>
        <dbReference type="PROSITE-ProRule" id="PRU00409"/>
    </source>
</evidence>
<dbReference type="AlphaFoldDB" id="A0A0J7Z1U0"/>
<dbReference type="Pfam" id="PF07478">
    <property type="entry name" value="Dala_Dala_lig_C"/>
    <property type="match status" value="1"/>
</dbReference>
<reference evidence="12 13" key="1">
    <citation type="submission" date="2015-06" db="EMBL/GenBank/DDBJ databases">
        <authorList>
            <person name="Ju K.-S."/>
            <person name="Doroghazi J.R."/>
            <person name="Metcalf W.W."/>
        </authorList>
    </citation>
    <scope>NUCLEOTIDE SEQUENCE [LARGE SCALE GENOMIC DNA]</scope>
    <source>
        <strain evidence="12 13">NRRL 3414</strain>
    </source>
</reference>
<dbReference type="Gene3D" id="3.30.1490.20">
    <property type="entry name" value="ATP-grasp fold, A domain"/>
    <property type="match status" value="1"/>
</dbReference>
<keyword evidence="7" id="KW-0133">Cell shape</keyword>
<dbReference type="GO" id="GO:0046872">
    <property type="term" value="F:metal ion binding"/>
    <property type="evidence" value="ECO:0007669"/>
    <property type="project" value="InterPro"/>
</dbReference>
<feature type="domain" description="ATP-grasp" evidence="11">
    <location>
        <begin position="121"/>
        <end position="325"/>
    </location>
</feature>
<dbReference type="InterPro" id="IPR011127">
    <property type="entry name" value="Dala_Dala_lig_N"/>
</dbReference>
<dbReference type="SUPFAM" id="SSF56059">
    <property type="entry name" value="Glutathione synthetase ATP-binding domain-like"/>
    <property type="match status" value="1"/>
</dbReference>
<dbReference type="GO" id="GO:0008360">
    <property type="term" value="P:regulation of cell shape"/>
    <property type="evidence" value="ECO:0007669"/>
    <property type="project" value="UniProtKB-KW"/>
</dbReference>
<dbReference type="Gene3D" id="3.40.50.20">
    <property type="match status" value="1"/>
</dbReference>
<dbReference type="GO" id="GO:0009252">
    <property type="term" value="P:peptidoglycan biosynthetic process"/>
    <property type="evidence" value="ECO:0007669"/>
    <property type="project" value="UniProtKB-KW"/>
</dbReference>
<evidence type="ECO:0000259" key="11">
    <source>
        <dbReference type="PROSITE" id="PS50975"/>
    </source>
</evidence>
<keyword evidence="4" id="KW-0436">Ligase</keyword>
<dbReference type="SUPFAM" id="SSF52440">
    <property type="entry name" value="PreATP-grasp domain"/>
    <property type="match status" value="1"/>
</dbReference>
<dbReference type="InterPro" id="IPR011761">
    <property type="entry name" value="ATP-grasp"/>
</dbReference>
<dbReference type="Proteomes" id="UP000037432">
    <property type="component" value="Unassembled WGS sequence"/>
</dbReference>
<dbReference type="EMBL" id="LFNT01000056">
    <property type="protein sequence ID" value="KMS69714.1"/>
    <property type="molecule type" value="Genomic_DNA"/>
</dbReference>